<gene>
    <name evidence="1" type="ORF">R3P95_21715</name>
</gene>
<dbReference type="EMBL" id="JAWLKE010000009">
    <property type="protein sequence ID" value="MDV6233181.1"/>
    <property type="molecule type" value="Genomic_DNA"/>
</dbReference>
<sequence>MTTVSQNGRDVSMGQNTFHDFLADRIDVIARVHLNRSTSLHAVISDSVDAYTSAFAEFHGTEAPLDLLAPEVRAELSDFVHRCAEAVEEPENPQFPVRR</sequence>
<reference evidence="1 2" key="1">
    <citation type="submission" date="2023-10" db="EMBL/GenBank/DDBJ databases">
        <title>Development of a sustainable strategy for remediation of hydrocarbon-contaminated territories based on the waste exchange concept.</title>
        <authorList>
            <person name="Krivoruchko A."/>
        </authorList>
    </citation>
    <scope>NUCLEOTIDE SEQUENCE [LARGE SCALE GENOMIC DNA]</scope>
    <source>
        <strain evidence="1 2">IEGM 1322</strain>
    </source>
</reference>
<dbReference type="RefSeq" id="WP_300522628.1">
    <property type="nucleotide sequence ID" value="NZ_JAWLKE010000009.1"/>
</dbReference>
<protein>
    <submittedName>
        <fullName evidence="1">Uncharacterized protein</fullName>
    </submittedName>
</protein>
<name>A0ABU4B3Z2_9NOCA</name>
<accession>A0ABU4B3Z2</accession>
<evidence type="ECO:0000313" key="1">
    <source>
        <dbReference type="EMBL" id="MDV6233181.1"/>
    </source>
</evidence>
<organism evidence="1 2">
    <name type="scientific">Rhodococcus cercidiphylli</name>
    <dbReference type="NCBI Taxonomy" id="489916"/>
    <lineage>
        <taxon>Bacteria</taxon>
        <taxon>Bacillati</taxon>
        <taxon>Actinomycetota</taxon>
        <taxon>Actinomycetes</taxon>
        <taxon>Mycobacteriales</taxon>
        <taxon>Nocardiaceae</taxon>
        <taxon>Rhodococcus</taxon>
    </lineage>
</organism>
<proteinExistence type="predicted"/>
<dbReference type="Proteomes" id="UP001185899">
    <property type="component" value="Unassembled WGS sequence"/>
</dbReference>
<comment type="caution">
    <text evidence="1">The sequence shown here is derived from an EMBL/GenBank/DDBJ whole genome shotgun (WGS) entry which is preliminary data.</text>
</comment>
<keyword evidence="2" id="KW-1185">Reference proteome</keyword>
<evidence type="ECO:0000313" key="2">
    <source>
        <dbReference type="Proteomes" id="UP001185899"/>
    </source>
</evidence>